<evidence type="ECO:0000313" key="1">
    <source>
        <dbReference type="EMBL" id="EFD00647.1"/>
    </source>
</evidence>
<dbReference type="AlphaFoldDB" id="D3AC62"/>
<name>D3AC62_9FIRM</name>
<sequence>MISLVYGIKNSSSADLPLSGHFDRCPRRKQYHDNCILLDFACFSCYDRERNLPVTLQKRR</sequence>
<proteinExistence type="predicted"/>
<dbReference type="HOGENOM" id="CLU_2935254_0_0_9"/>
<dbReference type="EMBL" id="ACIO01000078">
    <property type="protein sequence ID" value="EFD00647.1"/>
    <property type="molecule type" value="Genomic_DNA"/>
</dbReference>
<comment type="caution">
    <text evidence="1">The sequence shown here is derived from an EMBL/GenBank/DDBJ whole genome shotgun (WGS) entry which is preliminary data.</text>
</comment>
<reference evidence="1 2" key="1">
    <citation type="submission" date="2010-01" db="EMBL/GenBank/DDBJ databases">
        <authorList>
            <person name="Weinstock G."/>
            <person name="Sodergren E."/>
            <person name="Clifton S."/>
            <person name="Fulton L."/>
            <person name="Fulton B."/>
            <person name="Courtney L."/>
            <person name="Fronick C."/>
            <person name="Harrison M."/>
            <person name="Strong C."/>
            <person name="Farmer C."/>
            <person name="Delahaunty K."/>
            <person name="Markovic C."/>
            <person name="Hall O."/>
            <person name="Minx P."/>
            <person name="Tomlinson C."/>
            <person name="Mitreva M."/>
            <person name="Nelson J."/>
            <person name="Hou S."/>
            <person name="Wollam A."/>
            <person name="Pepin K.H."/>
            <person name="Johnson M."/>
            <person name="Bhonagiri V."/>
            <person name="Nash W.E."/>
            <person name="Warren W."/>
            <person name="Chinwalla A."/>
            <person name="Mardis E.R."/>
            <person name="Wilson R.K."/>
        </authorList>
    </citation>
    <scope>NUCLEOTIDE SEQUENCE [LARGE SCALE GENOMIC DNA]</scope>
    <source>
        <strain evidence="1 2">DSM 13479</strain>
    </source>
</reference>
<gene>
    <name evidence="1" type="ORF">CLOSTHATH_01190</name>
</gene>
<protein>
    <submittedName>
        <fullName evidence="1">Uncharacterized protein</fullName>
    </submittedName>
</protein>
<evidence type="ECO:0000313" key="2">
    <source>
        <dbReference type="Proteomes" id="UP000004968"/>
    </source>
</evidence>
<dbReference type="Proteomes" id="UP000004968">
    <property type="component" value="Unassembled WGS sequence"/>
</dbReference>
<accession>D3AC62</accession>
<organism evidence="1 2">
    <name type="scientific">Hungatella hathewayi DSM 13479</name>
    <dbReference type="NCBI Taxonomy" id="566550"/>
    <lineage>
        <taxon>Bacteria</taxon>
        <taxon>Bacillati</taxon>
        <taxon>Bacillota</taxon>
        <taxon>Clostridia</taxon>
        <taxon>Lachnospirales</taxon>
        <taxon>Lachnospiraceae</taxon>
        <taxon>Hungatella</taxon>
    </lineage>
</organism>